<dbReference type="InterPro" id="IPR056002">
    <property type="entry name" value="DUF7580"/>
</dbReference>
<evidence type="ECO:0000256" key="1">
    <source>
        <dbReference type="SAM" id="MobiDB-lite"/>
    </source>
</evidence>
<feature type="signal peptide" evidence="2">
    <location>
        <begin position="1"/>
        <end position="20"/>
    </location>
</feature>
<reference evidence="4 5" key="1">
    <citation type="journal article" date="2016" name="Nat. Commun.">
        <title>Ectomycorrhizal ecology is imprinted in the genome of the dominant symbiotic fungus Cenococcum geophilum.</title>
        <authorList>
            <consortium name="DOE Joint Genome Institute"/>
            <person name="Peter M."/>
            <person name="Kohler A."/>
            <person name="Ohm R.A."/>
            <person name="Kuo A."/>
            <person name="Krutzmann J."/>
            <person name="Morin E."/>
            <person name="Arend M."/>
            <person name="Barry K.W."/>
            <person name="Binder M."/>
            <person name="Choi C."/>
            <person name="Clum A."/>
            <person name="Copeland A."/>
            <person name="Grisel N."/>
            <person name="Haridas S."/>
            <person name="Kipfer T."/>
            <person name="LaButti K."/>
            <person name="Lindquist E."/>
            <person name="Lipzen A."/>
            <person name="Maire R."/>
            <person name="Meier B."/>
            <person name="Mihaltcheva S."/>
            <person name="Molinier V."/>
            <person name="Murat C."/>
            <person name="Poggeler S."/>
            <person name="Quandt C.A."/>
            <person name="Sperisen C."/>
            <person name="Tritt A."/>
            <person name="Tisserant E."/>
            <person name="Crous P.W."/>
            <person name="Henrissat B."/>
            <person name="Nehls U."/>
            <person name="Egli S."/>
            <person name="Spatafora J.W."/>
            <person name="Grigoriev I.V."/>
            <person name="Martin F.M."/>
        </authorList>
    </citation>
    <scope>NUCLEOTIDE SEQUENCE [LARGE SCALE GENOMIC DNA]</scope>
    <source>
        <strain evidence="4 5">CBS 207.34</strain>
    </source>
</reference>
<proteinExistence type="predicted"/>
<dbReference type="Pfam" id="PF24476">
    <property type="entry name" value="DUF7580"/>
    <property type="match status" value="1"/>
</dbReference>
<evidence type="ECO:0000313" key="5">
    <source>
        <dbReference type="Proteomes" id="UP000250140"/>
    </source>
</evidence>
<dbReference type="EMBL" id="KV750483">
    <property type="protein sequence ID" value="OCL04530.1"/>
    <property type="molecule type" value="Genomic_DNA"/>
</dbReference>
<organism evidence="4 5">
    <name type="scientific">Glonium stellatum</name>
    <dbReference type="NCBI Taxonomy" id="574774"/>
    <lineage>
        <taxon>Eukaryota</taxon>
        <taxon>Fungi</taxon>
        <taxon>Dikarya</taxon>
        <taxon>Ascomycota</taxon>
        <taxon>Pezizomycotina</taxon>
        <taxon>Dothideomycetes</taxon>
        <taxon>Pleosporomycetidae</taxon>
        <taxon>Gloniales</taxon>
        <taxon>Gloniaceae</taxon>
        <taxon>Glonium</taxon>
    </lineage>
</organism>
<dbReference type="PANTHER" id="PTHR35186">
    <property type="entry name" value="ANK_REP_REGION DOMAIN-CONTAINING PROTEIN"/>
    <property type="match status" value="1"/>
</dbReference>
<feature type="domain" description="DUF7580" evidence="3">
    <location>
        <begin position="194"/>
        <end position="596"/>
    </location>
</feature>
<feature type="compositionally biased region" description="Polar residues" evidence="1">
    <location>
        <begin position="305"/>
        <end position="323"/>
    </location>
</feature>
<dbReference type="Proteomes" id="UP000250140">
    <property type="component" value="Unassembled WGS sequence"/>
</dbReference>
<dbReference type="OrthoDB" id="3565018at2759"/>
<feature type="chain" id="PRO_5034446619" description="DUF7580 domain-containing protein" evidence="2">
    <location>
        <begin position="21"/>
        <end position="601"/>
    </location>
</feature>
<keyword evidence="2" id="KW-0732">Signal</keyword>
<dbReference type="PANTHER" id="PTHR35186:SF4">
    <property type="entry name" value="PRION-INHIBITION AND PROPAGATION HELO DOMAIN-CONTAINING PROTEIN"/>
    <property type="match status" value="1"/>
</dbReference>
<keyword evidence="5" id="KW-1185">Reference proteome</keyword>
<accession>A0A8E2ETU7</accession>
<dbReference type="AlphaFoldDB" id="A0A8E2ETU7"/>
<evidence type="ECO:0000313" key="4">
    <source>
        <dbReference type="EMBL" id="OCL04530.1"/>
    </source>
</evidence>
<sequence>MSGFEAVGIVLGSLPLIISALEHYRDGVRTIQIWRRYDRELKSLIRNLDTERAKFQNICETLLVGLVPSSRVEKMIDNPFGPLWQDTEISEKLRVRLWSSFKAFEATVIDMKEAIKEIKQKLDLGPNGEVQWTTNATIAREIGRVKFAFSREDYRNVLKRIQDNNSNLETLTTQSILLEPERRGRRQGRWLKLSRDISRSIFNALRSSMVCECVEPHGVNLELTTRPADITPHDDDEKIAQEFFFRITLSFNSTSSSTSQAAWLWDEIIVRLATRPASQESTMITTSVPITPNKKKAKRVKFSMPKSSATQTRSRTAAKQRMPSISTTVRAVMAGLNMGTALGMPNSPENLPKLVDLCQTIRKSQKQAKSECYGFIVDPSYPQYRKYGVYPLGTCLSCNTWSTISLRDVLKDNTSTQPPLNYTDRLHLAVVISSGVIQLHKTPWLPDILIDNDIIFIRRNSTPLYQHVFVTKRLPERISAPSDIENAKFIPIIRNASLLALGIILIEVILAETFDTLRGPEDALSPDGGANIVTDYMTASRLVDRVYQLAGSNYGSAVRRCVHCEFDCHNPSLDDDGFRQDVYDGVVALLEKDLKNSQNLT</sequence>
<feature type="region of interest" description="Disordered" evidence="1">
    <location>
        <begin position="295"/>
        <end position="323"/>
    </location>
</feature>
<name>A0A8E2ETU7_9PEZI</name>
<gene>
    <name evidence="4" type="ORF">AOQ84DRAFT_380493</name>
</gene>
<evidence type="ECO:0000259" key="3">
    <source>
        <dbReference type="Pfam" id="PF24476"/>
    </source>
</evidence>
<protein>
    <recommendedName>
        <fullName evidence="3">DUF7580 domain-containing protein</fullName>
    </recommendedName>
</protein>
<evidence type="ECO:0000256" key="2">
    <source>
        <dbReference type="SAM" id="SignalP"/>
    </source>
</evidence>